<name>A0ABU4VY35_9HYPH</name>
<protein>
    <submittedName>
        <fullName evidence="1">Uncharacterized protein</fullName>
    </submittedName>
</protein>
<dbReference type="EMBL" id="JAVRAD010000006">
    <property type="protein sequence ID" value="MDX8330427.1"/>
    <property type="molecule type" value="Genomic_DNA"/>
</dbReference>
<dbReference type="GeneID" id="86879878"/>
<gene>
    <name evidence="1" type="ORF">RMS29_14405</name>
</gene>
<dbReference type="RefSeq" id="WP_146258675.1">
    <property type="nucleotide sequence ID" value="NZ_CP192764.1"/>
</dbReference>
<evidence type="ECO:0000313" key="1">
    <source>
        <dbReference type="EMBL" id="MDX8330427.1"/>
    </source>
</evidence>
<organism evidence="1 2">
    <name type="scientific">Agrobacterium rosae</name>
    <dbReference type="NCBI Taxonomy" id="1972867"/>
    <lineage>
        <taxon>Bacteria</taxon>
        <taxon>Pseudomonadati</taxon>
        <taxon>Pseudomonadota</taxon>
        <taxon>Alphaproteobacteria</taxon>
        <taxon>Hyphomicrobiales</taxon>
        <taxon>Rhizobiaceae</taxon>
        <taxon>Rhizobium/Agrobacterium group</taxon>
        <taxon>Agrobacterium</taxon>
    </lineage>
</organism>
<sequence>MKEIAFRSADYSALKTELRNTMMESDLDPSASYALWNQALHRIDARLGRRVRIEFEQWGIRFPCDSDTVLGELDAWERTWPDLANSLRSHPSTTPWGDNLALDYRAALRNDVFGQKLDKRLASPLSKWDEECFGRYATADLSSKAEFFTTLSVGAERLRLCRFWKHASASLSPDQKRLVWRLGSDVWNRMHHPMTEADLKTMRDEYQDEQSFQNACSALECYSPRTPRLPSPDIMLSYL</sequence>
<accession>A0ABU4VY35</accession>
<dbReference type="Proteomes" id="UP001277561">
    <property type="component" value="Unassembled WGS sequence"/>
</dbReference>
<keyword evidence="2" id="KW-1185">Reference proteome</keyword>
<reference evidence="1" key="1">
    <citation type="journal article" date="2023" name="Phytobiomes J">
        <title>Deciphering the key players within the bacterial microbiota associated with aerial crown gall tumors on rhododendron: Insights into the gallobiome.</title>
        <authorList>
            <person name="Kuzmanovic N."/>
            <person name="Nesme J."/>
            <person name="Wolf J."/>
            <person name="Neumann-Schaal M."/>
            <person name="Petersen J."/>
            <person name="Fernandez-Gnecco G."/>
            <person name="Sproeer C."/>
            <person name="Bunk B."/>
            <person name="Overmann J."/>
            <person name="Sorensen S.J."/>
            <person name="Idczak E."/>
            <person name="Smalla K."/>
        </authorList>
    </citation>
    <scope>NUCLEOTIDE SEQUENCE [LARGE SCALE GENOMIC DNA]</scope>
    <source>
        <strain evidence="1">Rho-14.1</strain>
    </source>
</reference>
<proteinExistence type="predicted"/>
<comment type="caution">
    <text evidence="1">The sequence shown here is derived from an EMBL/GenBank/DDBJ whole genome shotgun (WGS) entry which is preliminary data.</text>
</comment>
<evidence type="ECO:0000313" key="2">
    <source>
        <dbReference type="Proteomes" id="UP001277561"/>
    </source>
</evidence>